<name>A0A835INC7_9MAGN</name>
<evidence type="ECO:0000256" key="2">
    <source>
        <dbReference type="ARBA" id="ARBA00022801"/>
    </source>
</evidence>
<evidence type="ECO:0000313" key="6">
    <source>
        <dbReference type="Proteomes" id="UP000631114"/>
    </source>
</evidence>
<evidence type="ECO:0000313" key="5">
    <source>
        <dbReference type="EMBL" id="KAF9618748.1"/>
    </source>
</evidence>
<reference evidence="5 6" key="1">
    <citation type="submission" date="2020-10" db="EMBL/GenBank/DDBJ databases">
        <title>The Coptis chinensis genome and diversification of protoberbering-type alkaloids.</title>
        <authorList>
            <person name="Wang B."/>
            <person name="Shu S."/>
            <person name="Song C."/>
            <person name="Liu Y."/>
        </authorList>
    </citation>
    <scope>NUCLEOTIDE SEQUENCE [LARGE SCALE GENOMIC DNA]</scope>
    <source>
        <strain evidence="5">HL-2020</strain>
        <tissue evidence="5">Leaf</tissue>
    </source>
</reference>
<dbReference type="PANTHER" id="PTHR32227">
    <property type="entry name" value="GLUCAN ENDO-1,3-BETA-GLUCOSIDASE BG1-RELATED-RELATED"/>
    <property type="match status" value="1"/>
</dbReference>
<proteinExistence type="inferred from homology"/>
<protein>
    <recommendedName>
        <fullName evidence="7">Glucan endo-1,3-beta-D-glucosidase</fullName>
    </recommendedName>
</protein>
<evidence type="ECO:0000256" key="3">
    <source>
        <dbReference type="ARBA" id="ARBA00023295"/>
    </source>
</evidence>
<comment type="caution">
    <text evidence="5">The sequence shown here is derived from an EMBL/GenBank/DDBJ whole genome shotgun (WGS) entry which is preliminary data.</text>
</comment>
<keyword evidence="3" id="KW-0326">Glycosidase</keyword>
<comment type="similarity">
    <text evidence="1 4">Belongs to the glycosyl hydrolase 17 family.</text>
</comment>
<dbReference type="SUPFAM" id="SSF51445">
    <property type="entry name" value="(Trans)glycosidases"/>
    <property type="match status" value="1"/>
</dbReference>
<organism evidence="5 6">
    <name type="scientific">Coptis chinensis</name>
    <dbReference type="NCBI Taxonomy" id="261450"/>
    <lineage>
        <taxon>Eukaryota</taxon>
        <taxon>Viridiplantae</taxon>
        <taxon>Streptophyta</taxon>
        <taxon>Embryophyta</taxon>
        <taxon>Tracheophyta</taxon>
        <taxon>Spermatophyta</taxon>
        <taxon>Magnoliopsida</taxon>
        <taxon>Ranunculales</taxon>
        <taxon>Ranunculaceae</taxon>
        <taxon>Coptidoideae</taxon>
        <taxon>Coptis</taxon>
    </lineage>
</organism>
<dbReference type="Proteomes" id="UP000631114">
    <property type="component" value="Unassembled WGS sequence"/>
</dbReference>
<keyword evidence="2" id="KW-0378">Hydrolase</keyword>
<dbReference type="Pfam" id="PF00332">
    <property type="entry name" value="Glyco_hydro_17"/>
    <property type="match status" value="1"/>
</dbReference>
<dbReference type="OrthoDB" id="941679at2759"/>
<dbReference type="GO" id="GO:0004553">
    <property type="term" value="F:hydrolase activity, hydrolyzing O-glycosyl compounds"/>
    <property type="evidence" value="ECO:0007669"/>
    <property type="project" value="InterPro"/>
</dbReference>
<dbReference type="InterPro" id="IPR044965">
    <property type="entry name" value="Glyco_hydro_17_plant"/>
</dbReference>
<evidence type="ECO:0000256" key="4">
    <source>
        <dbReference type="RuleBase" id="RU004335"/>
    </source>
</evidence>
<evidence type="ECO:0008006" key="7">
    <source>
        <dbReference type="Google" id="ProtNLM"/>
    </source>
</evidence>
<accession>A0A835INC7</accession>
<dbReference type="Gene3D" id="3.20.20.80">
    <property type="entry name" value="Glycosidases"/>
    <property type="match status" value="1"/>
</dbReference>
<dbReference type="GO" id="GO:0005975">
    <property type="term" value="P:carbohydrate metabolic process"/>
    <property type="evidence" value="ECO:0007669"/>
    <property type="project" value="InterPro"/>
</dbReference>
<dbReference type="InterPro" id="IPR017853">
    <property type="entry name" value="GH"/>
</dbReference>
<dbReference type="AlphaFoldDB" id="A0A835INC7"/>
<evidence type="ECO:0000256" key="1">
    <source>
        <dbReference type="ARBA" id="ARBA00008773"/>
    </source>
</evidence>
<gene>
    <name evidence="5" type="ORF">IFM89_002443</name>
</gene>
<dbReference type="EMBL" id="JADFTS010000002">
    <property type="protein sequence ID" value="KAF9618748.1"/>
    <property type="molecule type" value="Genomic_DNA"/>
</dbReference>
<keyword evidence="6" id="KW-1185">Reference proteome</keyword>
<sequence length="163" mass="18511">MQAERKLRRRISISLAKWANRYAGSCPSPCWPLSSIKQIVDLNTVFHYSDMFDAMVDAAYYSMVALNFSGIPVVVTESGWPWFGGTNEPAATIENAEAYNNNRLWVLNNSGPPSQPSIPVSTYIYELFNEESQPGPVSKKNWACCNKWNCSVPFSFELFRYNF</sequence>
<dbReference type="InterPro" id="IPR000490">
    <property type="entry name" value="Glyco_hydro_17"/>
</dbReference>